<sequence length="77" mass="9053">MSPEPNNFYARYFNNPELEDIPDNAAVGKMQQQSVWDFISTFSKEYDLVGLALAEYLPWSAKQMYNLMENTKIFFDE</sequence>
<dbReference type="EMBL" id="CP016400">
    <property type="protein sequence ID" value="AOG25630.1"/>
    <property type="molecule type" value="Genomic_DNA"/>
</dbReference>
<dbReference type="EMBL" id="CP032680">
    <property type="protein sequence ID" value="AZZ67489.1"/>
    <property type="molecule type" value="Genomic_DNA"/>
</dbReference>
<evidence type="ECO:0000313" key="1">
    <source>
        <dbReference type="EMBL" id="AOG25630.1"/>
    </source>
</evidence>
<name>A0A9W3Z0V5_LACJH</name>
<evidence type="ECO:0000313" key="3">
    <source>
        <dbReference type="Proteomes" id="UP000094691"/>
    </source>
</evidence>
<reference evidence="1 3" key="1">
    <citation type="submission" date="2016-07" db="EMBL/GenBank/DDBJ databases">
        <title>Genome sequencing project for further understanding the molecular mechanisms of preventing non-alcoholic fatty liver disease.</title>
        <authorList>
            <person name="Wang H."/>
        </authorList>
    </citation>
    <scope>NUCLEOTIDE SEQUENCE [LARGE SCALE GENOMIC DNA]</scope>
    <source>
        <strain evidence="1 3">BS15</strain>
    </source>
</reference>
<dbReference type="Proteomes" id="UP000283758">
    <property type="component" value="Chromosome"/>
</dbReference>
<accession>A0A9W3Z0V5</accession>
<protein>
    <submittedName>
        <fullName evidence="2">Uncharacterized protein</fullName>
    </submittedName>
</protein>
<organism evidence="2 4">
    <name type="scientific">Lactobacillus johnsonii</name>
    <dbReference type="NCBI Taxonomy" id="33959"/>
    <lineage>
        <taxon>Bacteria</taxon>
        <taxon>Bacillati</taxon>
        <taxon>Bacillota</taxon>
        <taxon>Bacilli</taxon>
        <taxon>Lactobacillales</taxon>
        <taxon>Lactobacillaceae</taxon>
        <taxon>Lactobacillus</taxon>
    </lineage>
</organism>
<dbReference type="RefSeq" id="WP_052300801.1">
    <property type="nucleotide sequence ID" value="NZ_CP032680.1"/>
</dbReference>
<proteinExistence type="predicted"/>
<evidence type="ECO:0000313" key="2">
    <source>
        <dbReference type="EMBL" id="AZZ67489.1"/>
    </source>
</evidence>
<reference evidence="2 4" key="2">
    <citation type="submission" date="2018-10" db="EMBL/GenBank/DDBJ databases">
        <title>Complete genome sequencing of Lactobacillus johnsonii ZLJ010.</title>
        <authorList>
            <person name="Zhang W."/>
            <person name="Ji H."/>
            <person name="Wang J."/>
            <person name="Zhang D."/>
            <person name="Liu H."/>
            <person name="Wang S."/>
            <person name="Wang Y."/>
        </authorList>
    </citation>
    <scope>NUCLEOTIDE SEQUENCE [LARGE SCALE GENOMIC DNA]</scope>
    <source>
        <strain evidence="2 4">ZLJ010</strain>
    </source>
</reference>
<evidence type="ECO:0000313" key="4">
    <source>
        <dbReference type="Proteomes" id="UP000283758"/>
    </source>
</evidence>
<dbReference type="Proteomes" id="UP000094691">
    <property type="component" value="Chromosome"/>
</dbReference>
<gene>
    <name evidence="1" type="ORF">BBP16_01330</name>
    <name evidence="2" type="ORF">D7321_05010</name>
</gene>
<dbReference type="AlphaFoldDB" id="A0A9W3Z0V5"/>